<dbReference type="Proteomes" id="UP001221686">
    <property type="component" value="Unassembled WGS sequence"/>
</dbReference>
<protein>
    <recommendedName>
        <fullName evidence="3">Peptidase A2 domain-containing protein</fullName>
    </recommendedName>
</protein>
<dbReference type="InterPro" id="IPR011990">
    <property type="entry name" value="TPR-like_helical_dom_sf"/>
</dbReference>
<dbReference type="EMBL" id="JAQNDL010000003">
    <property type="protein sequence ID" value="MDC0722407.1"/>
    <property type="molecule type" value="Genomic_DNA"/>
</dbReference>
<dbReference type="Gene3D" id="1.25.40.10">
    <property type="entry name" value="Tetratricopeptide repeat domain"/>
    <property type="match status" value="1"/>
</dbReference>
<reference evidence="1 2" key="1">
    <citation type="submission" date="2022-11" db="EMBL/GenBank/DDBJ databases">
        <title>Minimal conservation of predation-associated metabolite biosynthetic gene clusters underscores biosynthetic potential of Myxococcota including descriptions for ten novel species: Archangium lansinium sp. nov., Myxococcus landrumus sp. nov., Nannocystis bai.</title>
        <authorList>
            <person name="Ahearne A."/>
            <person name="Stevens C."/>
            <person name="Dowd S."/>
        </authorList>
    </citation>
    <scope>NUCLEOTIDE SEQUENCE [LARGE SCALE GENOMIC DNA]</scope>
    <source>
        <strain evidence="1 2">BB15-2</strain>
    </source>
</reference>
<gene>
    <name evidence="1" type="ORF">POL25_36295</name>
</gene>
<dbReference type="PROSITE" id="PS00141">
    <property type="entry name" value="ASP_PROTEASE"/>
    <property type="match status" value="1"/>
</dbReference>
<accession>A0ABT5E976</accession>
<name>A0ABT5E976_9BACT</name>
<dbReference type="RefSeq" id="WP_272090937.1">
    <property type="nucleotide sequence ID" value="NZ_JAQNDL010000003.1"/>
</dbReference>
<dbReference type="InterPro" id="IPR001969">
    <property type="entry name" value="Aspartic_peptidase_AS"/>
</dbReference>
<sequence>MDPRHGTAHRFTTRSYGGFGRIAQPLIRVRLRRDASRGWSSAIEALVDTGATITLVSSDFLAAVPDLGPAIFGPELAWQTAVHERESCRAISLDLQLGHERDHPSLVLERAHVYVTSSRLVAPILLGQRGVLERVGLVRRIPSATVDDHHDRVDALAPEALALAKAAGLPWVEVFVRHWHLQSRVLHRCQGDMALREAVALVDYAHGEAARGCPQAVCTVQDLAACYSQVDGPGWARERADVSRETLGRIDPTWPCFTCISCEHAAALREQGDPQAALDFLEAQQKQLVAVGQGRERTSLLPERISDLILLGRIEEALAVCQDAIANGRRDEGQRRARQIDLTRIYARLGRRDDAIRHLPALEDILPTPSHYEPYTDALVHLVKLDAWPNDLALGRLLQRFVARLRLNGSNRLPFDIAAAAALLAIERGSPAVAALHLAAMERFAARLNRPAGAPERVAALRLSLETALAQPRPDGSGDTDDPEQLLRRCLDAGPAPDLERARHHALLLLDLGFALEAADLLERHVDAHPDDDDAVDLLEAAYRHAEDDDRHRALGERLLASDDPARQRRGRWVAARRHTRARDWDAANRLLERLAADPADALAARLAHARNAYQQRDWPTLLRLLDEALQLQPDLSPGAHDWDRMVAATLLGAWDRVRHSAARLDMPIDGEGPIDQRWELCRIRVEHPSGKRQDLFAARTGPVTARILQVSRIDQPQRLYDRIVFDAAPVGEQEGDDRPVYVYAEVEPLQRADYRAFAIDGAHPGEPVLTELRQVVQAHRGSLQVQSGDAYRLTSPAGDERPGLYAFTAFGPDTDLRIVSDELAAVVGALDDPLVWPELAAAAGDETRAGQHRELARAWAL</sequence>
<evidence type="ECO:0000313" key="1">
    <source>
        <dbReference type="EMBL" id="MDC0722407.1"/>
    </source>
</evidence>
<proteinExistence type="predicted"/>
<evidence type="ECO:0000313" key="2">
    <source>
        <dbReference type="Proteomes" id="UP001221686"/>
    </source>
</evidence>
<organism evidence="1 2">
    <name type="scientific">Nannocystis bainbridge</name>
    <dbReference type="NCBI Taxonomy" id="2995303"/>
    <lineage>
        <taxon>Bacteria</taxon>
        <taxon>Pseudomonadati</taxon>
        <taxon>Myxococcota</taxon>
        <taxon>Polyangia</taxon>
        <taxon>Nannocystales</taxon>
        <taxon>Nannocystaceae</taxon>
        <taxon>Nannocystis</taxon>
    </lineage>
</organism>
<comment type="caution">
    <text evidence="1">The sequence shown here is derived from an EMBL/GenBank/DDBJ whole genome shotgun (WGS) entry which is preliminary data.</text>
</comment>
<keyword evidence="2" id="KW-1185">Reference proteome</keyword>
<dbReference type="SUPFAM" id="SSF48452">
    <property type="entry name" value="TPR-like"/>
    <property type="match status" value="1"/>
</dbReference>
<evidence type="ECO:0008006" key="3">
    <source>
        <dbReference type="Google" id="ProtNLM"/>
    </source>
</evidence>